<evidence type="ECO:0000256" key="7">
    <source>
        <dbReference type="ARBA" id="ARBA00022840"/>
    </source>
</evidence>
<evidence type="ECO:0000256" key="1">
    <source>
        <dbReference type="ARBA" id="ARBA00006234"/>
    </source>
</evidence>
<gene>
    <name evidence="14" type="ORF">HUJ06_007291</name>
</gene>
<dbReference type="GO" id="GO:0004674">
    <property type="term" value="F:protein serine/threonine kinase activity"/>
    <property type="evidence" value="ECO:0007669"/>
    <property type="project" value="UniProtKB-KW"/>
</dbReference>
<reference evidence="14 15" key="1">
    <citation type="journal article" date="2020" name="Mol. Biol. Evol.">
        <title>Distinct Expression and Methylation Patterns for Genes with Different Fates following a Single Whole-Genome Duplication in Flowering Plants.</title>
        <authorList>
            <person name="Shi T."/>
            <person name="Rahmani R.S."/>
            <person name="Gugger P.F."/>
            <person name="Wang M."/>
            <person name="Li H."/>
            <person name="Zhang Y."/>
            <person name="Li Z."/>
            <person name="Wang Q."/>
            <person name="Van de Peer Y."/>
            <person name="Marchal K."/>
            <person name="Chen J."/>
        </authorList>
    </citation>
    <scope>NUCLEOTIDE SEQUENCE [LARGE SCALE GENOMIC DNA]</scope>
    <source>
        <tissue evidence="14">Leaf</tissue>
    </source>
</reference>
<keyword evidence="7 11" id="KW-0067">ATP-binding</keyword>
<evidence type="ECO:0000313" key="14">
    <source>
        <dbReference type="EMBL" id="DAD36650.1"/>
    </source>
</evidence>
<evidence type="ECO:0000259" key="13">
    <source>
        <dbReference type="PROSITE" id="PS50011"/>
    </source>
</evidence>
<accession>A0A822YVV6</accession>
<dbReference type="FunFam" id="1.10.510.10:FF:000653">
    <property type="entry name" value="Non-specific serine/threonine protein kinase"/>
    <property type="match status" value="1"/>
</dbReference>
<dbReference type="InterPro" id="IPR008271">
    <property type="entry name" value="Ser/Thr_kinase_AS"/>
</dbReference>
<organism evidence="14 15">
    <name type="scientific">Nelumbo nucifera</name>
    <name type="common">Sacred lotus</name>
    <dbReference type="NCBI Taxonomy" id="4432"/>
    <lineage>
        <taxon>Eukaryota</taxon>
        <taxon>Viridiplantae</taxon>
        <taxon>Streptophyta</taxon>
        <taxon>Embryophyta</taxon>
        <taxon>Tracheophyta</taxon>
        <taxon>Spermatophyta</taxon>
        <taxon>Magnoliopsida</taxon>
        <taxon>Proteales</taxon>
        <taxon>Nelumbonaceae</taxon>
        <taxon>Nelumbo</taxon>
    </lineage>
</organism>
<evidence type="ECO:0000256" key="9">
    <source>
        <dbReference type="ARBA" id="ARBA00047899"/>
    </source>
</evidence>
<proteinExistence type="inferred from homology"/>
<dbReference type="Gene3D" id="3.30.310.80">
    <property type="entry name" value="Kinase associated domain 1, KA1"/>
    <property type="match status" value="1"/>
</dbReference>
<evidence type="ECO:0000256" key="8">
    <source>
        <dbReference type="ARBA" id="ARBA00023211"/>
    </source>
</evidence>
<dbReference type="PROSITE" id="PS00107">
    <property type="entry name" value="PROTEIN_KINASE_ATP"/>
    <property type="match status" value="1"/>
</dbReference>
<dbReference type="InterPro" id="IPR000719">
    <property type="entry name" value="Prot_kinase_dom"/>
</dbReference>
<dbReference type="EMBL" id="DUZY01000004">
    <property type="protein sequence ID" value="DAD36650.1"/>
    <property type="molecule type" value="Genomic_DNA"/>
</dbReference>
<dbReference type="PROSITE" id="PS50011">
    <property type="entry name" value="PROTEIN_KINASE_DOM"/>
    <property type="match status" value="1"/>
</dbReference>
<comment type="caution">
    <text evidence="14">The sequence shown here is derived from an EMBL/GenBank/DDBJ whole genome shotgun (WGS) entry which is preliminary data.</text>
</comment>
<dbReference type="CDD" id="cd12195">
    <property type="entry name" value="CIPK_C"/>
    <property type="match status" value="1"/>
</dbReference>
<evidence type="ECO:0000256" key="12">
    <source>
        <dbReference type="RuleBase" id="RU000304"/>
    </source>
</evidence>
<dbReference type="Pfam" id="PF00069">
    <property type="entry name" value="Pkinase"/>
    <property type="match status" value="1"/>
</dbReference>
<feature type="domain" description="Protein kinase" evidence="13">
    <location>
        <begin position="25"/>
        <end position="279"/>
    </location>
</feature>
<evidence type="ECO:0000256" key="11">
    <source>
        <dbReference type="PROSITE-ProRule" id="PRU10141"/>
    </source>
</evidence>
<name>A0A822YVV6_NELNU</name>
<evidence type="ECO:0000313" key="15">
    <source>
        <dbReference type="Proteomes" id="UP000607653"/>
    </source>
</evidence>
<dbReference type="PANTHER" id="PTHR43895:SF33">
    <property type="entry name" value="PROTEIN KINASE DOMAIN-CONTAINING PROTEIN"/>
    <property type="match status" value="1"/>
</dbReference>
<sequence length="417" mass="47054">MGLEIESSAPISASTTTAGVLLGKYRLGRVLGRGSFAKVYHARSLADDADIAIKVIDKRKVANTTMEPRIIREISVMHRLRHPNVVRIHEVMATKSKIYLVMEYAEGGELLSKISRHGRLTEPTARRYFQQLVLALHFCHRSGVVHRDIKPQNLLLDHEDNLKVSDFGLSALSERLNNGLLHTACGTPAYTAPEVVASMGYDGTKADAWSCGVILFVLLAGFLPFNDANLTGMYRKMQRREFQFPSWFSKPAKWVIVRLLDPNPETRISIQGLIEVSWFKKSFRSNGRRITPVDLDPVALPKEGLDLSGLFEEERKRSERFTSTVSSGEKIVERVTEVGEKLGYMVQRRKDGVLGLEKARLIMSVRVLELAHSLFLVEVERMGEEEAEVEEADQWRDLRVELQDIVFAWHGDGVSEV</sequence>
<dbReference type="PROSITE" id="PS00108">
    <property type="entry name" value="PROTEIN_KINASE_ST"/>
    <property type="match status" value="1"/>
</dbReference>
<evidence type="ECO:0000256" key="3">
    <source>
        <dbReference type="ARBA" id="ARBA00022527"/>
    </source>
</evidence>
<dbReference type="InterPro" id="IPR017441">
    <property type="entry name" value="Protein_kinase_ATP_BS"/>
</dbReference>
<dbReference type="GO" id="GO:0007165">
    <property type="term" value="P:signal transduction"/>
    <property type="evidence" value="ECO:0007669"/>
    <property type="project" value="InterPro"/>
</dbReference>
<dbReference type="EC" id="2.7.11.1" evidence="2"/>
<feature type="binding site" evidence="11">
    <location>
        <position position="54"/>
    </location>
    <ligand>
        <name>ATP</name>
        <dbReference type="ChEBI" id="CHEBI:30616"/>
    </ligand>
</feature>
<keyword evidence="8" id="KW-0464">Manganese</keyword>
<dbReference type="Gene3D" id="1.10.510.10">
    <property type="entry name" value="Transferase(Phosphotransferase) domain 1"/>
    <property type="match status" value="1"/>
</dbReference>
<dbReference type="GO" id="GO:0005524">
    <property type="term" value="F:ATP binding"/>
    <property type="evidence" value="ECO:0007669"/>
    <property type="project" value="UniProtKB-UniRule"/>
</dbReference>
<dbReference type="SUPFAM" id="SSF56112">
    <property type="entry name" value="Protein kinase-like (PK-like)"/>
    <property type="match status" value="1"/>
</dbReference>
<evidence type="ECO:0000256" key="2">
    <source>
        <dbReference type="ARBA" id="ARBA00012513"/>
    </source>
</evidence>
<dbReference type="Proteomes" id="UP000607653">
    <property type="component" value="Unassembled WGS sequence"/>
</dbReference>
<dbReference type="FunFam" id="3.30.200.20:FF:000042">
    <property type="entry name" value="Aurora kinase A"/>
    <property type="match status" value="1"/>
</dbReference>
<evidence type="ECO:0000256" key="5">
    <source>
        <dbReference type="ARBA" id="ARBA00022741"/>
    </source>
</evidence>
<keyword evidence="4" id="KW-0808">Transferase</keyword>
<dbReference type="PANTHER" id="PTHR43895">
    <property type="entry name" value="CALCIUM/CALMODULIN-DEPENDENT PROTEIN KINASE KINASE-RELATED"/>
    <property type="match status" value="1"/>
</dbReference>
<dbReference type="SMART" id="SM00220">
    <property type="entry name" value="S_TKc"/>
    <property type="match status" value="1"/>
</dbReference>
<comment type="similarity">
    <text evidence="1">Belongs to the protein kinase superfamily. CAMK Ser/Thr protein kinase family. SNF1 subfamily.</text>
</comment>
<evidence type="ECO:0000256" key="10">
    <source>
        <dbReference type="ARBA" id="ARBA00048679"/>
    </source>
</evidence>
<comment type="catalytic activity">
    <reaction evidence="9">
        <text>L-threonyl-[protein] + ATP = O-phospho-L-threonyl-[protein] + ADP + H(+)</text>
        <dbReference type="Rhea" id="RHEA:46608"/>
        <dbReference type="Rhea" id="RHEA-COMP:11060"/>
        <dbReference type="Rhea" id="RHEA-COMP:11605"/>
        <dbReference type="ChEBI" id="CHEBI:15378"/>
        <dbReference type="ChEBI" id="CHEBI:30013"/>
        <dbReference type="ChEBI" id="CHEBI:30616"/>
        <dbReference type="ChEBI" id="CHEBI:61977"/>
        <dbReference type="ChEBI" id="CHEBI:456216"/>
        <dbReference type="EC" id="2.7.11.1"/>
    </reaction>
</comment>
<dbReference type="AlphaFoldDB" id="A0A822YVV6"/>
<dbReference type="Pfam" id="PF03822">
    <property type="entry name" value="NAF"/>
    <property type="match status" value="1"/>
</dbReference>
<keyword evidence="6" id="KW-0418">Kinase</keyword>
<evidence type="ECO:0000256" key="6">
    <source>
        <dbReference type="ARBA" id="ARBA00022777"/>
    </source>
</evidence>
<comment type="catalytic activity">
    <reaction evidence="10">
        <text>L-seryl-[protein] + ATP = O-phospho-L-seryl-[protein] + ADP + H(+)</text>
        <dbReference type="Rhea" id="RHEA:17989"/>
        <dbReference type="Rhea" id="RHEA-COMP:9863"/>
        <dbReference type="Rhea" id="RHEA-COMP:11604"/>
        <dbReference type="ChEBI" id="CHEBI:15378"/>
        <dbReference type="ChEBI" id="CHEBI:29999"/>
        <dbReference type="ChEBI" id="CHEBI:30616"/>
        <dbReference type="ChEBI" id="CHEBI:83421"/>
        <dbReference type="ChEBI" id="CHEBI:456216"/>
        <dbReference type="EC" id="2.7.11.1"/>
    </reaction>
</comment>
<dbReference type="InterPro" id="IPR011009">
    <property type="entry name" value="Kinase-like_dom_sf"/>
</dbReference>
<protein>
    <recommendedName>
        <fullName evidence="2">non-specific serine/threonine protein kinase</fullName>
        <ecNumber evidence="2">2.7.11.1</ecNumber>
    </recommendedName>
</protein>
<dbReference type="Gene3D" id="3.30.200.20">
    <property type="entry name" value="Phosphorylase Kinase, domain 1"/>
    <property type="match status" value="1"/>
</dbReference>
<keyword evidence="5 11" id="KW-0547">Nucleotide-binding</keyword>
<keyword evidence="15" id="KW-1185">Reference proteome</keyword>
<dbReference type="InterPro" id="IPR004041">
    <property type="entry name" value="NAF_dom"/>
</dbReference>
<keyword evidence="3 12" id="KW-0723">Serine/threonine-protein kinase</keyword>
<evidence type="ECO:0000256" key="4">
    <source>
        <dbReference type="ARBA" id="ARBA00022679"/>
    </source>
</evidence>